<dbReference type="InterPro" id="IPR016181">
    <property type="entry name" value="Acyl_CoA_acyltransferase"/>
</dbReference>
<dbReference type="eggNOG" id="ENOG502RVAI">
    <property type="taxonomic scope" value="Eukaryota"/>
</dbReference>
<dbReference type="GeneID" id="18921342"/>
<organism evidence="3">
    <name type="scientific">Melampsora larici-populina (strain 98AG31 / pathotype 3-4-7)</name>
    <name type="common">Poplar leaf rust fungus</name>
    <dbReference type="NCBI Taxonomy" id="747676"/>
    <lineage>
        <taxon>Eukaryota</taxon>
        <taxon>Fungi</taxon>
        <taxon>Dikarya</taxon>
        <taxon>Basidiomycota</taxon>
        <taxon>Pucciniomycotina</taxon>
        <taxon>Pucciniomycetes</taxon>
        <taxon>Pucciniales</taxon>
        <taxon>Melampsoraceae</taxon>
        <taxon>Melampsora</taxon>
    </lineage>
</organism>
<accession>F4R4F1</accession>
<dbReference type="HOGENOM" id="CLU_1768498_0_0_1"/>
<evidence type="ECO:0000313" key="2">
    <source>
        <dbReference type="EMBL" id="EGG13013.1"/>
    </source>
</evidence>
<dbReference type="RefSeq" id="XP_007403951.1">
    <property type="nucleotide sequence ID" value="XM_007403889.1"/>
</dbReference>
<evidence type="ECO:0000256" key="1">
    <source>
        <dbReference type="SAM" id="MobiDB-lite"/>
    </source>
</evidence>
<dbReference type="Proteomes" id="UP000001072">
    <property type="component" value="Unassembled WGS sequence"/>
</dbReference>
<keyword evidence="3" id="KW-1185">Reference proteome</keyword>
<reference evidence="3" key="1">
    <citation type="journal article" date="2011" name="Proc. Natl. Acad. Sci. U.S.A.">
        <title>Obligate biotrophy features unraveled by the genomic analysis of rust fungi.</title>
        <authorList>
            <person name="Duplessis S."/>
            <person name="Cuomo C.A."/>
            <person name="Lin Y.-C."/>
            <person name="Aerts A."/>
            <person name="Tisserant E."/>
            <person name="Veneault-Fourrey C."/>
            <person name="Joly D.L."/>
            <person name="Hacquard S."/>
            <person name="Amselem J."/>
            <person name="Cantarel B.L."/>
            <person name="Chiu R."/>
            <person name="Coutinho P.M."/>
            <person name="Feau N."/>
            <person name="Field M."/>
            <person name="Frey P."/>
            <person name="Gelhaye E."/>
            <person name="Goldberg J."/>
            <person name="Grabherr M.G."/>
            <person name="Kodira C.D."/>
            <person name="Kohler A."/>
            <person name="Kuees U."/>
            <person name="Lindquist E.A."/>
            <person name="Lucas S.M."/>
            <person name="Mago R."/>
            <person name="Mauceli E."/>
            <person name="Morin E."/>
            <person name="Murat C."/>
            <person name="Pangilinan J.L."/>
            <person name="Park R."/>
            <person name="Pearson M."/>
            <person name="Quesneville H."/>
            <person name="Rouhier N."/>
            <person name="Sakthikumar S."/>
            <person name="Salamov A.A."/>
            <person name="Schmutz J."/>
            <person name="Selles B."/>
            <person name="Shapiro H."/>
            <person name="Tanguay P."/>
            <person name="Tuskan G.A."/>
            <person name="Henrissat B."/>
            <person name="Van de Peer Y."/>
            <person name="Rouze P."/>
            <person name="Ellis J.G."/>
            <person name="Dodds P.N."/>
            <person name="Schein J.E."/>
            <person name="Zhong S."/>
            <person name="Hamelin R.C."/>
            <person name="Grigoriev I.V."/>
            <person name="Szabo L.J."/>
            <person name="Martin F."/>
        </authorList>
    </citation>
    <scope>NUCLEOTIDE SEQUENCE [LARGE SCALE GENOMIC DNA]</scope>
    <source>
        <strain evidence="3">98AG31 / pathotype 3-4-7</strain>
    </source>
</reference>
<name>F4R4F1_MELLP</name>
<dbReference type="VEuPathDB" id="FungiDB:MELLADRAFT_101337"/>
<dbReference type="InParanoid" id="F4R4F1"/>
<dbReference type="EMBL" id="GL883090">
    <property type="protein sequence ID" value="EGG13013.1"/>
    <property type="molecule type" value="Genomic_DNA"/>
</dbReference>
<dbReference type="AlphaFoldDB" id="F4R4F1"/>
<feature type="region of interest" description="Disordered" evidence="1">
    <location>
        <begin position="119"/>
        <end position="147"/>
    </location>
</feature>
<proteinExistence type="predicted"/>
<gene>
    <name evidence="2" type="ORF">MELLADRAFT_101337</name>
</gene>
<dbReference type="SUPFAM" id="SSF55729">
    <property type="entry name" value="Acyl-CoA N-acyltransferases (Nat)"/>
    <property type="match status" value="1"/>
</dbReference>
<protein>
    <submittedName>
        <fullName evidence="2">Uncharacterized protein</fullName>
    </submittedName>
</protein>
<feature type="compositionally biased region" description="Low complexity" evidence="1">
    <location>
        <begin position="123"/>
        <end position="139"/>
    </location>
</feature>
<sequence length="147" mass="16183">MKQENDIALVATLPSSLPAGYFDLKVQESNSNQIVKPDLLHTNHHHHHLLHHVTSPLSGSMLIKELIIKTCQSTCQSNRVSLHVQATNSTALKFYLRLGFKKMIFKESYYSNQALKPLNHSRSTTSSSTCTSSTLTCTSGDGSGAEL</sequence>
<dbReference type="OrthoDB" id="47374at2759"/>
<evidence type="ECO:0000313" key="3">
    <source>
        <dbReference type="Proteomes" id="UP000001072"/>
    </source>
</evidence>
<dbReference type="Gene3D" id="3.40.630.30">
    <property type="match status" value="1"/>
</dbReference>
<dbReference type="KEGG" id="mlr:MELLADRAFT_101337"/>